<name>A0ABP0B8L1_9PEZI</name>
<keyword evidence="2" id="KW-0472">Membrane</keyword>
<evidence type="ECO:0000313" key="4">
    <source>
        <dbReference type="EMBL" id="CAK7215861.1"/>
    </source>
</evidence>
<dbReference type="EMBL" id="CAWUHD010000018">
    <property type="protein sequence ID" value="CAK7215861.1"/>
    <property type="molecule type" value="Genomic_DNA"/>
</dbReference>
<feature type="compositionally biased region" description="Low complexity" evidence="1">
    <location>
        <begin position="213"/>
        <end position="251"/>
    </location>
</feature>
<feature type="region of interest" description="Disordered" evidence="1">
    <location>
        <begin position="201"/>
        <end position="251"/>
    </location>
</feature>
<reference evidence="4 5" key="1">
    <citation type="submission" date="2024-01" db="EMBL/GenBank/DDBJ databases">
        <authorList>
            <person name="Allen C."/>
            <person name="Tagirdzhanova G."/>
        </authorList>
    </citation>
    <scope>NUCLEOTIDE SEQUENCE [LARGE SCALE GENOMIC DNA]</scope>
</reference>
<accession>A0ABP0B8L1</accession>
<evidence type="ECO:0000256" key="1">
    <source>
        <dbReference type="SAM" id="MobiDB-lite"/>
    </source>
</evidence>
<evidence type="ECO:0000256" key="3">
    <source>
        <dbReference type="SAM" id="SignalP"/>
    </source>
</evidence>
<feature type="compositionally biased region" description="Low complexity" evidence="1">
    <location>
        <begin position="349"/>
        <end position="361"/>
    </location>
</feature>
<feature type="chain" id="PRO_5047280209" evidence="3">
    <location>
        <begin position="26"/>
        <end position="457"/>
    </location>
</feature>
<feature type="region of interest" description="Disordered" evidence="1">
    <location>
        <begin position="315"/>
        <end position="419"/>
    </location>
</feature>
<dbReference type="Proteomes" id="UP001642482">
    <property type="component" value="Unassembled WGS sequence"/>
</dbReference>
<keyword evidence="5" id="KW-1185">Reference proteome</keyword>
<keyword evidence="2" id="KW-0812">Transmembrane</keyword>
<feature type="signal peptide" evidence="3">
    <location>
        <begin position="1"/>
        <end position="25"/>
    </location>
</feature>
<comment type="caution">
    <text evidence="4">The sequence shown here is derived from an EMBL/GenBank/DDBJ whole genome shotgun (WGS) entry which is preliminary data.</text>
</comment>
<evidence type="ECO:0000313" key="5">
    <source>
        <dbReference type="Proteomes" id="UP001642482"/>
    </source>
</evidence>
<sequence length="457" mass="46100">MLGLLSAAVLFGAAAEAVQFKPARATVVPEIPGDAMTPRPTSPPELRRNLFHRDTGTTVYYAQDNTCGFLSGQEDNAYTCNDVDAQCAIITISKSGFIGCCDDGDCGGFHLSCVDSSQFYSGTVCGSSCASDTFTLKCTDSDTPYCNSVSINGGASLKVYGYFCNDVAISTMQAILTTYSGETDGRSFSASVLETTSLDSTAAQTETFGGGDSSTSTTSPKSTAINTAGGSSTTTPTSPTTTPPAKKSTNTGAIAGGVVGGVAGLALIGAGIFFLLRHQRKNSAMTPAAGAPGAGPGGAPLAGAAVGGVAGAAVAGSPGMSQVNTPPPQPYYADPSKTPEYAYAGQVSPQPGQQPYFQGQPQPYPPQQPYYAAGVAPSPDRTDSTSPLPGQDYRMSSISAAGSSPYTGPISPQSTGTTAAMGAVPGQPQVPATIHEAGGNAIGTANDNHHGEMHELA</sequence>
<proteinExistence type="predicted"/>
<feature type="transmembrane region" description="Helical" evidence="2">
    <location>
        <begin position="253"/>
        <end position="276"/>
    </location>
</feature>
<organism evidence="4 5">
    <name type="scientific">Sporothrix eucalyptigena</name>
    <dbReference type="NCBI Taxonomy" id="1812306"/>
    <lineage>
        <taxon>Eukaryota</taxon>
        <taxon>Fungi</taxon>
        <taxon>Dikarya</taxon>
        <taxon>Ascomycota</taxon>
        <taxon>Pezizomycotina</taxon>
        <taxon>Sordariomycetes</taxon>
        <taxon>Sordariomycetidae</taxon>
        <taxon>Ophiostomatales</taxon>
        <taxon>Ophiostomataceae</taxon>
        <taxon>Sporothrix</taxon>
    </lineage>
</organism>
<keyword evidence="2" id="KW-1133">Transmembrane helix</keyword>
<protein>
    <submittedName>
        <fullName evidence="4">Uncharacterized protein</fullName>
    </submittedName>
</protein>
<evidence type="ECO:0000256" key="2">
    <source>
        <dbReference type="SAM" id="Phobius"/>
    </source>
</evidence>
<feature type="compositionally biased region" description="Polar residues" evidence="1">
    <location>
        <begin position="384"/>
        <end position="418"/>
    </location>
</feature>
<gene>
    <name evidence="4" type="ORF">SEUCBS140593_002673</name>
</gene>
<keyword evidence="3" id="KW-0732">Signal</keyword>